<evidence type="ECO:0000313" key="1">
    <source>
        <dbReference type="EMBL" id="CAB4824050.1"/>
    </source>
</evidence>
<organism evidence="1">
    <name type="scientific">freshwater metagenome</name>
    <dbReference type="NCBI Taxonomy" id="449393"/>
    <lineage>
        <taxon>unclassified sequences</taxon>
        <taxon>metagenomes</taxon>
        <taxon>ecological metagenomes</taxon>
    </lineage>
</organism>
<protein>
    <submittedName>
        <fullName evidence="1">Unannotated protein</fullName>
    </submittedName>
</protein>
<sequence>MTEIAPFIPFAVSDVPSMGSTATSQCGPSWFPTCSPLWSMGALSFSPSPITTTPAMSTVLIMARIAFTAASSARFFSPRPTHGAAAIAAVSVTRISSRAKLRSGIGGIIRDSLSHRGYITVRQSWDSHDQHGMPDR</sequence>
<name>A0A6J6ZUC4_9ZZZZ</name>
<dbReference type="AlphaFoldDB" id="A0A6J6ZUC4"/>
<dbReference type="EMBL" id="CAFABF010000014">
    <property type="protein sequence ID" value="CAB4824050.1"/>
    <property type="molecule type" value="Genomic_DNA"/>
</dbReference>
<accession>A0A6J6ZUC4</accession>
<gene>
    <name evidence="1" type="ORF">UFOPK3167_00479</name>
</gene>
<reference evidence="1" key="1">
    <citation type="submission" date="2020-05" db="EMBL/GenBank/DDBJ databases">
        <authorList>
            <person name="Chiriac C."/>
            <person name="Salcher M."/>
            <person name="Ghai R."/>
            <person name="Kavagutti S V."/>
        </authorList>
    </citation>
    <scope>NUCLEOTIDE SEQUENCE</scope>
</reference>
<proteinExistence type="predicted"/>